<protein>
    <submittedName>
        <fullName evidence="1">Uncharacterized protein</fullName>
    </submittedName>
</protein>
<dbReference type="Proteomes" id="UP000011189">
    <property type="component" value="Unassembled WGS sequence"/>
</dbReference>
<dbReference type="PATRIC" id="fig|683150.5.peg.2830"/>
<gene>
    <name evidence="1" type="ORF">G205_14408</name>
</gene>
<keyword evidence="2" id="KW-1185">Reference proteome</keyword>
<dbReference type="EMBL" id="AOFD01000032">
    <property type="protein sequence ID" value="ELT44042.1"/>
    <property type="molecule type" value="Genomic_DNA"/>
</dbReference>
<sequence length="126" mass="14380">MKNEFVRYQASVPNDRGSYPGIFALANGLAKDGKLSSQDWASWRSANDHYDTAYTDPTTIDRSIYDRTINPRAQSWFKCSAMHLLTGVEFYTELLTRYGVGWQVLYSHDPGNVLYEDDVQIVVAPY</sequence>
<dbReference type="AlphaFoldDB" id="L8TMZ1"/>
<dbReference type="RefSeq" id="WP_009358264.1">
    <property type="nucleotide sequence ID" value="NZ_AOFD01000032.1"/>
</dbReference>
<reference evidence="2" key="1">
    <citation type="journal article" date="2013" name="Genome Announc.">
        <title>Draft Genome Sequence of the 2-Chloro-4-Nitrophenol-Degrading Bacterium Arthrobacter sp. Strain SJCon.</title>
        <authorList>
            <person name="Vikram S."/>
            <person name="Kumar S."/>
            <person name="Vaidya B."/>
            <person name="Pinnaka A.K."/>
            <person name="Raghava G.P."/>
        </authorList>
    </citation>
    <scope>NUCLEOTIDE SEQUENCE [LARGE SCALE GENOMIC DNA]</scope>
    <source>
        <strain evidence="2">SJCon</strain>
    </source>
</reference>
<evidence type="ECO:0000313" key="2">
    <source>
        <dbReference type="Proteomes" id="UP000011189"/>
    </source>
</evidence>
<evidence type="ECO:0000313" key="1">
    <source>
        <dbReference type="EMBL" id="ELT44042.1"/>
    </source>
</evidence>
<name>L8TMZ1_9MICC</name>
<organism evidence="1 2">
    <name type="scientific">Arthrobacter nitrophenolicus</name>
    <dbReference type="NCBI Taxonomy" id="683150"/>
    <lineage>
        <taxon>Bacteria</taxon>
        <taxon>Bacillati</taxon>
        <taxon>Actinomycetota</taxon>
        <taxon>Actinomycetes</taxon>
        <taxon>Micrococcales</taxon>
        <taxon>Micrococcaceae</taxon>
        <taxon>Arthrobacter</taxon>
    </lineage>
</organism>
<comment type="caution">
    <text evidence="1">The sequence shown here is derived from an EMBL/GenBank/DDBJ whole genome shotgun (WGS) entry which is preliminary data.</text>
</comment>
<proteinExistence type="predicted"/>
<accession>L8TMZ1</accession>